<dbReference type="GO" id="GO:0003677">
    <property type="term" value="F:DNA binding"/>
    <property type="evidence" value="ECO:0007669"/>
    <property type="project" value="UniProtKB-KW"/>
</dbReference>
<dbReference type="InterPro" id="IPR028082">
    <property type="entry name" value="Peripla_BP_I"/>
</dbReference>
<dbReference type="Gene3D" id="3.40.50.2300">
    <property type="match status" value="2"/>
</dbReference>
<keyword evidence="3" id="KW-0804">Transcription</keyword>
<comment type="caution">
    <text evidence="5">The sequence shown here is derived from an EMBL/GenBank/DDBJ whole genome shotgun (WGS) entry which is preliminary data.</text>
</comment>
<evidence type="ECO:0000259" key="4">
    <source>
        <dbReference type="PROSITE" id="PS50932"/>
    </source>
</evidence>
<dbReference type="Pfam" id="PF13377">
    <property type="entry name" value="Peripla_BP_3"/>
    <property type="match status" value="1"/>
</dbReference>
<dbReference type="Pfam" id="PF00356">
    <property type="entry name" value="LacI"/>
    <property type="match status" value="1"/>
</dbReference>
<evidence type="ECO:0000256" key="3">
    <source>
        <dbReference type="ARBA" id="ARBA00023163"/>
    </source>
</evidence>
<dbReference type="RefSeq" id="WP_289365623.1">
    <property type="nucleotide sequence ID" value="NZ_JAUCBP010000007.1"/>
</dbReference>
<evidence type="ECO:0000313" key="6">
    <source>
        <dbReference type="Proteomes" id="UP001234343"/>
    </source>
</evidence>
<organism evidence="5 6">
    <name type="scientific">Alteromonas arenosi</name>
    <dbReference type="NCBI Taxonomy" id="3055817"/>
    <lineage>
        <taxon>Bacteria</taxon>
        <taxon>Pseudomonadati</taxon>
        <taxon>Pseudomonadota</taxon>
        <taxon>Gammaproteobacteria</taxon>
        <taxon>Alteromonadales</taxon>
        <taxon>Alteromonadaceae</taxon>
        <taxon>Alteromonas/Salinimonas group</taxon>
        <taxon>Alteromonas</taxon>
    </lineage>
</organism>
<accession>A0ABT7SWZ0</accession>
<dbReference type="Proteomes" id="UP001234343">
    <property type="component" value="Unassembled WGS sequence"/>
</dbReference>
<dbReference type="SMART" id="SM00354">
    <property type="entry name" value="HTH_LACI"/>
    <property type="match status" value="1"/>
</dbReference>
<keyword evidence="6" id="KW-1185">Reference proteome</keyword>
<name>A0ABT7SWZ0_9ALTE</name>
<dbReference type="SUPFAM" id="SSF53822">
    <property type="entry name" value="Periplasmic binding protein-like I"/>
    <property type="match status" value="1"/>
</dbReference>
<sequence>MKDKATSFDIAHMAGVSQSTVSRALSNSPLVNKETRERVQRIAREMNYKVDKNASNLRKQRSSTIALLLFEDPSPDDSLINPFFMSMLGSITRACASMNYDLLVSFQNMNGDWHAEYEDTNKADGLILLGYGDYLDYRDKLTQLQEQGTHFVRWGAHDAEYPGISIGCDNYQGGQLVTQHLIDQGAKTFAFIGTAGQRAPEFMARFQGHIDTLASAGLLPDTAVQYNAVSTEDAGFDATQKILDSGQRPDAIVCASDLIAVGAIKCLKKHGLGVPNDILVGGYDNIPISAFTTPTLTTVQQNTKKAGELLVSNLLRLINNEKVTDYLMPAELIVRQSSQK</sequence>
<dbReference type="PANTHER" id="PTHR30146:SF120">
    <property type="entry name" value="ALANINE RACEMASE"/>
    <property type="match status" value="1"/>
</dbReference>
<dbReference type="PANTHER" id="PTHR30146">
    <property type="entry name" value="LACI-RELATED TRANSCRIPTIONAL REPRESSOR"/>
    <property type="match status" value="1"/>
</dbReference>
<evidence type="ECO:0000313" key="5">
    <source>
        <dbReference type="EMBL" id="MDM7860710.1"/>
    </source>
</evidence>
<dbReference type="InterPro" id="IPR010982">
    <property type="entry name" value="Lambda_DNA-bd_dom_sf"/>
</dbReference>
<dbReference type="InterPro" id="IPR000843">
    <property type="entry name" value="HTH_LacI"/>
</dbReference>
<keyword evidence="1" id="KW-0805">Transcription regulation</keyword>
<gene>
    <name evidence="5" type="ORF">QTP81_08885</name>
</gene>
<dbReference type="Gene3D" id="1.10.260.40">
    <property type="entry name" value="lambda repressor-like DNA-binding domains"/>
    <property type="match status" value="1"/>
</dbReference>
<proteinExistence type="predicted"/>
<dbReference type="InterPro" id="IPR046335">
    <property type="entry name" value="LacI/GalR-like_sensor"/>
</dbReference>
<dbReference type="EMBL" id="JAUCBP010000007">
    <property type="protein sequence ID" value="MDM7860710.1"/>
    <property type="molecule type" value="Genomic_DNA"/>
</dbReference>
<dbReference type="CDD" id="cd01392">
    <property type="entry name" value="HTH_LacI"/>
    <property type="match status" value="1"/>
</dbReference>
<dbReference type="PROSITE" id="PS50932">
    <property type="entry name" value="HTH_LACI_2"/>
    <property type="match status" value="1"/>
</dbReference>
<protein>
    <submittedName>
        <fullName evidence="5">LacI family DNA-binding transcriptional regulator</fullName>
    </submittedName>
</protein>
<feature type="domain" description="HTH lacI-type" evidence="4">
    <location>
        <begin position="5"/>
        <end position="59"/>
    </location>
</feature>
<evidence type="ECO:0000256" key="2">
    <source>
        <dbReference type="ARBA" id="ARBA00023125"/>
    </source>
</evidence>
<dbReference type="SUPFAM" id="SSF47413">
    <property type="entry name" value="lambda repressor-like DNA-binding domains"/>
    <property type="match status" value="1"/>
</dbReference>
<evidence type="ECO:0000256" key="1">
    <source>
        <dbReference type="ARBA" id="ARBA00023015"/>
    </source>
</evidence>
<dbReference type="CDD" id="cd06295">
    <property type="entry name" value="PBP1_CelR"/>
    <property type="match status" value="1"/>
</dbReference>
<keyword evidence="2 5" id="KW-0238">DNA-binding</keyword>
<reference evidence="5 6" key="1">
    <citation type="submission" date="2023-06" db="EMBL/GenBank/DDBJ databases">
        <title>Alteromonas sp. ASW11-36 isolated from intertidal sand.</title>
        <authorList>
            <person name="Li Y."/>
        </authorList>
    </citation>
    <scope>NUCLEOTIDE SEQUENCE [LARGE SCALE GENOMIC DNA]</scope>
    <source>
        <strain evidence="5 6">ASW11-36</strain>
    </source>
</reference>